<organism evidence="2 3">
    <name type="scientific">Cylindrobasidium torrendii FP15055 ss-10</name>
    <dbReference type="NCBI Taxonomy" id="1314674"/>
    <lineage>
        <taxon>Eukaryota</taxon>
        <taxon>Fungi</taxon>
        <taxon>Dikarya</taxon>
        <taxon>Basidiomycota</taxon>
        <taxon>Agaricomycotina</taxon>
        <taxon>Agaricomycetes</taxon>
        <taxon>Agaricomycetidae</taxon>
        <taxon>Agaricales</taxon>
        <taxon>Marasmiineae</taxon>
        <taxon>Physalacriaceae</taxon>
        <taxon>Cylindrobasidium</taxon>
    </lineage>
</organism>
<dbReference type="Proteomes" id="UP000054007">
    <property type="component" value="Unassembled WGS sequence"/>
</dbReference>
<keyword evidence="1" id="KW-0732">Signal</keyword>
<evidence type="ECO:0000313" key="3">
    <source>
        <dbReference type="Proteomes" id="UP000054007"/>
    </source>
</evidence>
<gene>
    <name evidence="2" type="ORF">CYLTODRAFT_239568</name>
</gene>
<evidence type="ECO:0000313" key="2">
    <source>
        <dbReference type="EMBL" id="KIY73372.1"/>
    </source>
</evidence>
<dbReference type="EMBL" id="KN880436">
    <property type="protein sequence ID" value="KIY73372.1"/>
    <property type="molecule type" value="Genomic_DNA"/>
</dbReference>
<name>A0A0D7BSJ6_9AGAR</name>
<protein>
    <submittedName>
        <fullName evidence="2">Uncharacterized protein</fullName>
    </submittedName>
</protein>
<evidence type="ECO:0000256" key="1">
    <source>
        <dbReference type="SAM" id="SignalP"/>
    </source>
</evidence>
<accession>A0A0D7BSJ6</accession>
<feature type="chain" id="PRO_5002317613" evidence="1">
    <location>
        <begin position="18"/>
        <end position="173"/>
    </location>
</feature>
<keyword evidence="3" id="KW-1185">Reference proteome</keyword>
<dbReference type="AlphaFoldDB" id="A0A0D7BSJ6"/>
<sequence length="173" mass="18391">MKLSHSFCLLLVGIVVAAPSAKTCSRKDSIIRLFTDPDNLPLAEPFCRHFLGWDTPIVTSVSATGTYTYTPTETVVSTATITVAPGAAWARGLTTAAPEHLPTPASSVPRNVPAPVLSAKVSSACYCIESAAHKTRETTTSTIYSTTVRGTSTCTQTSSGMVRFEFPGQYLML</sequence>
<reference evidence="2 3" key="1">
    <citation type="journal article" date="2015" name="Fungal Genet. Biol.">
        <title>Evolution of novel wood decay mechanisms in Agaricales revealed by the genome sequences of Fistulina hepatica and Cylindrobasidium torrendii.</title>
        <authorList>
            <person name="Floudas D."/>
            <person name="Held B.W."/>
            <person name="Riley R."/>
            <person name="Nagy L.G."/>
            <person name="Koehler G."/>
            <person name="Ransdell A.S."/>
            <person name="Younus H."/>
            <person name="Chow J."/>
            <person name="Chiniquy J."/>
            <person name="Lipzen A."/>
            <person name="Tritt A."/>
            <person name="Sun H."/>
            <person name="Haridas S."/>
            <person name="LaButti K."/>
            <person name="Ohm R.A."/>
            <person name="Kues U."/>
            <person name="Blanchette R.A."/>
            <person name="Grigoriev I.V."/>
            <person name="Minto R.E."/>
            <person name="Hibbett D.S."/>
        </authorList>
    </citation>
    <scope>NUCLEOTIDE SEQUENCE [LARGE SCALE GENOMIC DNA]</scope>
    <source>
        <strain evidence="2 3">FP15055 ss-10</strain>
    </source>
</reference>
<feature type="signal peptide" evidence="1">
    <location>
        <begin position="1"/>
        <end position="17"/>
    </location>
</feature>
<proteinExistence type="predicted"/>